<evidence type="ECO:0008006" key="3">
    <source>
        <dbReference type="Google" id="ProtNLM"/>
    </source>
</evidence>
<proteinExistence type="predicted"/>
<dbReference type="Proteomes" id="UP001597040">
    <property type="component" value="Unassembled WGS sequence"/>
</dbReference>
<reference evidence="2" key="1">
    <citation type="journal article" date="2019" name="Int. J. Syst. Evol. Microbiol.">
        <title>The Global Catalogue of Microorganisms (GCM) 10K type strain sequencing project: providing services to taxonomists for standard genome sequencing and annotation.</title>
        <authorList>
            <consortium name="The Broad Institute Genomics Platform"/>
            <consortium name="The Broad Institute Genome Sequencing Center for Infectious Disease"/>
            <person name="Wu L."/>
            <person name="Ma J."/>
        </authorList>
    </citation>
    <scope>NUCLEOTIDE SEQUENCE [LARGE SCALE GENOMIC DNA]</scope>
    <source>
        <strain evidence="2">CCUG 56754</strain>
    </source>
</reference>
<organism evidence="1 2">
    <name type="scientific">Virgibacillus byunsanensis</name>
    <dbReference type="NCBI Taxonomy" id="570945"/>
    <lineage>
        <taxon>Bacteria</taxon>
        <taxon>Bacillati</taxon>
        <taxon>Bacillota</taxon>
        <taxon>Bacilli</taxon>
        <taxon>Bacillales</taxon>
        <taxon>Bacillaceae</taxon>
        <taxon>Virgibacillus</taxon>
    </lineage>
</organism>
<accession>A0ABW3LHG0</accession>
<comment type="caution">
    <text evidence="1">The sequence shown here is derived from an EMBL/GenBank/DDBJ whole genome shotgun (WGS) entry which is preliminary data.</text>
</comment>
<sequence length="62" mass="7648">MKSRFHCCATCEHFRIEKQKEASKRIYCKRLGFDTKPTYQFDCWEPKERVKKSMKKEESRRV</sequence>
<protein>
    <recommendedName>
        <fullName evidence="3">Uracil-DNA glycosylase</fullName>
    </recommendedName>
</protein>
<dbReference type="RefSeq" id="WP_390360267.1">
    <property type="nucleotide sequence ID" value="NZ_JBHTKJ010000012.1"/>
</dbReference>
<evidence type="ECO:0000313" key="1">
    <source>
        <dbReference type="EMBL" id="MFD1037836.1"/>
    </source>
</evidence>
<evidence type="ECO:0000313" key="2">
    <source>
        <dbReference type="Proteomes" id="UP001597040"/>
    </source>
</evidence>
<keyword evidence="2" id="KW-1185">Reference proteome</keyword>
<dbReference type="EMBL" id="JBHTKJ010000012">
    <property type="protein sequence ID" value="MFD1037836.1"/>
    <property type="molecule type" value="Genomic_DNA"/>
</dbReference>
<name>A0ABW3LHG0_9BACI</name>
<gene>
    <name evidence="1" type="ORF">ACFQ3N_05355</name>
</gene>